<evidence type="ECO:0000259" key="1">
    <source>
        <dbReference type="PROSITE" id="PS50106"/>
    </source>
</evidence>
<dbReference type="InterPro" id="IPR001478">
    <property type="entry name" value="PDZ"/>
</dbReference>
<sequence length="444" mass="50416">MFKKYVILTGLLFTAISFSQSRFNLPRKDSDKIRFQLIDNLIIVPVEVNGIKLSFLLDSGVSKPILFNITNTDSLQINNVETIYLRGLGGGEPIEALKSKRNFFKIGNALNVNQDIYVVFDNAINFTPRLGVPVHGIIGYDVFKDFIVDINYTSKYLKLYKPDKYVYKDCKKCETFNLTFFNNKPYIDGEVKIESKLIPIKLLIDSGSGDALWLFEDDELGIIPHEDKYFVDFLGKGLSGSVYGKRSKVNSLKLKSFELKDVNAAFPDSIAISYARKHKKRNGSLSGEILKRFNMIVDYGNAKLTLRKNRNFKSSFYYNKSGIVLEQNGVRIVKEEQGYVERSKEGASTGTTINVVTLYKYALKPAYTIVELRKDSPAEKAGLLIGDIIIVINGKEAHMSSLQEINQMFRAENGKNIRIKVDRNGVITNHQFRLEDVFKQKELP</sequence>
<dbReference type="EMBL" id="RAQJ01000001">
    <property type="protein sequence ID" value="RKE98268.1"/>
    <property type="molecule type" value="Genomic_DNA"/>
</dbReference>
<comment type="caution">
    <text evidence="2">The sequence shown here is derived from an EMBL/GenBank/DDBJ whole genome shotgun (WGS) entry which is preliminary data.</text>
</comment>
<dbReference type="Gene3D" id="2.40.70.10">
    <property type="entry name" value="Acid Proteases"/>
    <property type="match status" value="1"/>
</dbReference>
<dbReference type="GO" id="GO:0006508">
    <property type="term" value="P:proteolysis"/>
    <property type="evidence" value="ECO:0007669"/>
    <property type="project" value="UniProtKB-KW"/>
</dbReference>
<gene>
    <name evidence="2" type="ORF">BXY80_0346</name>
</gene>
<dbReference type="SUPFAM" id="SSF50156">
    <property type="entry name" value="PDZ domain-like"/>
    <property type="match status" value="1"/>
</dbReference>
<dbReference type="InterPro" id="IPR041489">
    <property type="entry name" value="PDZ_6"/>
</dbReference>
<dbReference type="RefSeq" id="WP_120199490.1">
    <property type="nucleotide sequence ID" value="NZ_RAQJ01000001.1"/>
</dbReference>
<name>A0A420DVL6_9FLAO</name>
<keyword evidence="2" id="KW-0378">Hydrolase</keyword>
<protein>
    <submittedName>
        <fullName evidence="2">Aspartyl protease</fullName>
    </submittedName>
</protein>
<dbReference type="InterPro" id="IPR036034">
    <property type="entry name" value="PDZ_sf"/>
</dbReference>
<dbReference type="PROSITE" id="PS50106">
    <property type="entry name" value="PDZ"/>
    <property type="match status" value="1"/>
</dbReference>
<keyword evidence="3" id="KW-1185">Reference proteome</keyword>
<dbReference type="SMART" id="SM00228">
    <property type="entry name" value="PDZ"/>
    <property type="match status" value="1"/>
</dbReference>
<dbReference type="Pfam" id="PF17820">
    <property type="entry name" value="PDZ_6"/>
    <property type="match status" value="1"/>
</dbReference>
<reference evidence="2 3" key="1">
    <citation type="submission" date="2018-09" db="EMBL/GenBank/DDBJ databases">
        <title>Genomic Encyclopedia of Archaeal and Bacterial Type Strains, Phase II (KMG-II): from individual species to whole genera.</title>
        <authorList>
            <person name="Goeker M."/>
        </authorList>
    </citation>
    <scope>NUCLEOTIDE SEQUENCE [LARGE SCALE GENOMIC DNA]</scope>
    <source>
        <strain evidence="2 3">DSM 26283</strain>
    </source>
</reference>
<keyword evidence="2" id="KW-0645">Protease</keyword>
<evidence type="ECO:0000313" key="3">
    <source>
        <dbReference type="Proteomes" id="UP000284892"/>
    </source>
</evidence>
<dbReference type="OrthoDB" id="3521766at2"/>
<dbReference type="AlphaFoldDB" id="A0A420DVL6"/>
<dbReference type="InterPro" id="IPR021109">
    <property type="entry name" value="Peptidase_aspartic_dom_sf"/>
</dbReference>
<feature type="domain" description="PDZ" evidence="1">
    <location>
        <begin position="329"/>
        <end position="410"/>
    </location>
</feature>
<accession>A0A420DVL6</accession>
<proteinExistence type="predicted"/>
<dbReference type="Pfam" id="PF13650">
    <property type="entry name" value="Asp_protease_2"/>
    <property type="match status" value="1"/>
</dbReference>
<dbReference type="GO" id="GO:0008233">
    <property type="term" value="F:peptidase activity"/>
    <property type="evidence" value="ECO:0007669"/>
    <property type="project" value="UniProtKB-KW"/>
</dbReference>
<dbReference type="Proteomes" id="UP000284892">
    <property type="component" value="Unassembled WGS sequence"/>
</dbReference>
<organism evidence="2 3">
    <name type="scientific">Ichthyenterobacterium magnum</name>
    <dbReference type="NCBI Taxonomy" id="1230530"/>
    <lineage>
        <taxon>Bacteria</taxon>
        <taxon>Pseudomonadati</taxon>
        <taxon>Bacteroidota</taxon>
        <taxon>Flavobacteriia</taxon>
        <taxon>Flavobacteriales</taxon>
        <taxon>Flavobacteriaceae</taxon>
        <taxon>Ichthyenterobacterium</taxon>
    </lineage>
</organism>
<evidence type="ECO:0000313" key="2">
    <source>
        <dbReference type="EMBL" id="RKE98268.1"/>
    </source>
</evidence>
<dbReference type="Gene3D" id="2.30.42.10">
    <property type="match status" value="1"/>
</dbReference>